<protein>
    <submittedName>
        <fullName evidence="2">Uncharacterized protein</fullName>
    </submittedName>
</protein>
<name>A0A818XYF6_9BILA</name>
<dbReference type="EMBL" id="CAJNOU010002145">
    <property type="protein sequence ID" value="CAF1294262.1"/>
    <property type="molecule type" value="Genomic_DNA"/>
</dbReference>
<dbReference type="Proteomes" id="UP000663874">
    <property type="component" value="Unassembled WGS sequence"/>
</dbReference>
<accession>A0A818XYF6</accession>
<evidence type="ECO:0000313" key="2">
    <source>
        <dbReference type="EMBL" id="CAF3743070.1"/>
    </source>
</evidence>
<dbReference type="AlphaFoldDB" id="A0A818XYF6"/>
<dbReference type="EMBL" id="CAJOBE010001429">
    <property type="protein sequence ID" value="CAF3743070.1"/>
    <property type="molecule type" value="Genomic_DNA"/>
</dbReference>
<gene>
    <name evidence="2" type="ORF">FNK824_LOCUS11802</name>
    <name evidence="1" type="ORF">SEV965_LOCUS25938</name>
</gene>
<sequence>MDNTQFTMNAIIIGLSLSNDYCLTYIFTNELGSDSERRKNNSNEHIERLYSHKIKSRTLELNVIVDGKSASYLQPG</sequence>
<dbReference type="Proteomes" id="UP000663889">
    <property type="component" value="Unassembled WGS sequence"/>
</dbReference>
<proteinExistence type="predicted"/>
<reference evidence="2" key="1">
    <citation type="submission" date="2021-02" db="EMBL/GenBank/DDBJ databases">
        <authorList>
            <person name="Nowell W R."/>
        </authorList>
    </citation>
    <scope>NUCLEOTIDE SEQUENCE</scope>
</reference>
<evidence type="ECO:0000313" key="3">
    <source>
        <dbReference type="Proteomes" id="UP000663874"/>
    </source>
</evidence>
<comment type="caution">
    <text evidence="2">The sequence shown here is derived from an EMBL/GenBank/DDBJ whole genome shotgun (WGS) entry which is preliminary data.</text>
</comment>
<organism evidence="2 3">
    <name type="scientific">Rotaria sordida</name>
    <dbReference type="NCBI Taxonomy" id="392033"/>
    <lineage>
        <taxon>Eukaryota</taxon>
        <taxon>Metazoa</taxon>
        <taxon>Spiralia</taxon>
        <taxon>Gnathifera</taxon>
        <taxon>Rotifera</taxon>
        <taxon>Eurotatoria</taxon>
        <taxon>Bdelloidea</taxon>
        <taxon>Philodinida</taxon>
        <taxon>Philodinidae</taxon>
        <taxon>Rotaria</taxon>
    </lineage>
</organism>
<evidence type="ECO:0000313" key="1">
    <source>
        <dbReference type="EMBL" id="CAF1294262.1"/>
    </source>
</evidence>